<feature type="transmembrane region" description="Helical" evidence="6">
    <location>
        <begin position="115"/>
        <end position="135"/>
    </location>
</feature>
<organism evidence="8 9">
    <name type="scientific">Paenibacillus phytorum</name>
    <dbReference type="NCBI Taxonomy" id="2654977"/>
    <lineage>
        <taxon>Bacteria</taxon>
        <taxon>Bacillati</taxon>
        <taxon>Bacillota</taxon>
        <taxon>Bacilli</taxon>
        <taxon>Bacillales</taxon>
        <taxon>Paenibacillaceae</taxon>
        <taxon>Paenibacillus</taxon>
    </lineage>
</organism>
<dbReference type="EMBL" id="WHOA01000226">
    <property type="protein sequence ID" value="NOU75731.1"/>
    <property type="molecule type" value="Genomic_DNA"/>
</dbReference>
<feature type="transmembrane region" description="Helical" evidence="6">
    <location>
        <begin position="51"/>
        <end position="70"/>
    </location>
</feature>
<dbReference type="Proteomes" id="UP000616779">
    <property type="component" value="Unassembled WGS sequence"/>
</dbReference>
<dbReference type="PROSITE" id="PS00216">
    <property type="entry name" value="SUGAR_TRANSPORT_1"/>
    <property type="match status" value="1"/>
</dbReference>
<reference evidence="8 9" key="1">
    <citation type="submission" date="2019-10" db="EMBL/GenBank/DDBJ databases">
        <title>Description of Paenibacillus terrestris sp. nov.</title>
        <authorList>
            <person name="Carlier A."/>
            <person name="Qi S."/>
        </authorList>
    </citation>
    <scope>NUCLEOTIDE SEQUENCE [LARGE SCALE GENOMIC DNA]</scope>
    <source>
        <strain evidence="8 9">LMG 31458</strain>
    </source>
</reference>
<dbReference type="InterPro" id="IPR020846">
    <property type="entry name" value="MFS_dom"/>
</dbReference>
<comment type="subcellular location">
    <subcellularLocation>
        <location evidence="1">Cell membrane</location>
        <topology evidence="1">Multi-pass membrane protein</topology>
    </subcellularLocation>
</comment>
<accession>A0ABX1Y4P3</accession>
<comment type="caution">
    <text evidence="8">The sequence shown here is derived from an EMBL/GenBank/DDBJ whole genome shotgun (WGS) entry which is preliminary data.</text>
</comment>
<feature type="transmembrane region" description="Helical" evidence="6">
    <location>
        <begin position="342"/>
        <end position="363"/>
    </location>
</feature>
<name>A0ABX1Y4P3_9BACL</name>
<dbReference type="InterPro" id="IPR011701">
    <property type="entry name" value="MFS"/>
</dbReference>
<evidence type="ECO:0000313" key="9">
    <source>
        <dbReference type="Proteomes" id="UP000616779"/>
    </source>
</evidence>
<dbReference type="PANTHER" id="PTHR23531">
    <property type="entry name" value="QUINOLENE RESISTANCE PROTEIN NORA"/>
    <property type="match status" value="1"/>
</dbReference>
<feature type="transmembrane region" description="Helical" evidence="6">
    <location>
        <begin position="82"/>
        <end position="109"/>
    </location>
</feature>
<feature type="transmembrane region" description="Helical" evidence="6">
    <location>
        <begin position="369"/>
        <end position="389"/>
    </location>
</feature>
<keyword evidence="4 6" id="KW-1133">Transmembrane helix</keyword>
<evidence type="ECO:0000259" key="7">
    <source>
        <dbReference type="PROSITE" id="PS50850"/>
    </source>
</evidence>
<evidence type="ECO:0000256" key="5">
    <source>
        <dbReference type="ARBA" id="ARBA00023136"/>
    </source>
</evidence>
<feature type="transmembrane region" description="Helical" evidence="6">
    <location>
        <begin position="276"/>
        <end position="295"/>
    </location>
</feature>
<dbReference type="PROSITE" id="PS50850">
    <property type="entry name" value="MFS"/>
    <property type="match status" value="1"/>
</dbReference>
<dbReference type="InterPro" id="IPR005829">
    <property type="entry name" value="Sugar_transporter_CS"/>
</dbReference>
<sequence>MPKDKSVKSVPLWTKDFILLSLSNMLLFLGFQMLLPTLPVFVSENGGSSTQVGLVIGLLTLSAIVIRPFAGMALDMLGRKIVLVIGSLICIAAMGGFIASATVFVVLFIRFIHGIGWGISTTSYGVIASDIIPAARRGEGMGYFGLGSTLAMALGPLAGIWIMNNFGYTLLFICCFVSTILSFVCTQFVTLPQLSKATKAQVGSANSVWSKLIEKQALFPSLLVLLLGVTYGGIVSFITLFSKETGIENVGLFFLINALSVFVIRPVSGRIFDRYGHFWIIFPGALFSIAGLLLLSLATTTGLMICAAACYGIGFGSVQPTLQAWTINRIAPHQRGAANATFYSAFDLGIGGGGMLLGTVAGVSSYAQMYRYSVVFLAIYIVLYLLYMAKQPKKQEKKPIHSGNKI</sequence>
<dbReference type="InterPro" id="IPR052714">
    <property type="entry name" value="MFS_Exporter"/>
</dbReference>
<evidence type="ECO:0000256" key="2">
    <source>
        <dbReference type="ARBA" id="ARBA00022448"/>
    </source>
</evidence>
<dbReference type="CDD" id="cd17489">
    <property type="entry name" value="MFS_YfcJ_like"/>
    <property type="match status" value="1"/>
</dbReference>
<evidence type="ECO:0000313" key="8">
    <source>
        <dbReference type="EMBL" id="NOU75731.1"/>
    </source>
</evidence>
<dbReference type="Gene3D" id="1.20.1250.20">
    <property type="entry name" value="MFS general substrate transporter like domains"/>
    <property type="match status" value="1"/>
</dbReference>
<feature type="transmembrane region" description="Helical" evidence="6">
    <location>
        <begin position="301"/>
        <end position="322"/>
    </location>
</feature>
<gene>
    <name evidence="8" type="ORF">GC098_30930</name>
</gene>
<feature type="transmembrane region" description="Helical" evidence="6">
    <location>
        <begin position="217"/>
        <end position="241"/>
    </location>
</feature>
<evidence type="ECO:0000256" key="6">
    <source>
        <dbReference type="SAM" id="Phobius"/>
    </source>
</evidence>
<feature type="transmembrane region" description="Helical" evidence="6">
    <location>
        <begin position="12"/>
        <end position="31"/>
    </location>
</feature>
<dbReference type="Pfam" id="PF07690">
    <property type="entry name" value="MFS_1"/>
    <property type="match status" value="1"/>
</dbReference>
<evidence type="ECO:0000256" key="3">
    <source>
        <dbReference type="ARBA" id="ARBA00022692"/>
    </source>
</evidence>
<dbReference type="SUPFAM" id="SSF103473">
    <property type="entry name" value="MFS general substrate transporter"/>
    <property type="match status" value="1"/>
</dbReference>
<evidence type="ECO:0000256" key="4">
    <source>
        <dbReference type="ARBA" id="ARBA00022989"/>
    </source>
</evidence>
<feature type="domain" description="Major facilitator superfamily (MFS) profile" evidence="7">
    <location>
        <begin position="16"/>
        <end position="395"/>
    </location>
</feature>
<feature type="transmembrane region" description="Helical" evidence="6">
    <location>
        <begin position="247"/>
        <end position="264"/>
    </location>
</feature>
<dbReference type="PANTHER" id="PTHR23531:SF2">
    <property type="entry name" value="PERMEASE"/>
    <property type="match status" value="1"/>
</dbReference>
<proteinExistence type="predicted"/>
<keyword evidence="9" id="KW-1185">Reference proteome</keyword>
<dbReference type="InterPro" id="IPR036259">
    <property type="entry name" value="MFS_trans_sf"/>
</dbReference>
<evidence type="ECO:0000256" key="1">
    <source>
        <dbReference type="ARBA" id="ARBA00004651"/>
    </source>
</evidence>
<dbReference type="RefSeq" id="WP_171647655.1">
    <property type="nucleotide sequence ID" value="NZ_WHOA01000226.1"/>
</dbReference>
<feature type="transmembrane region" description="Helical" evidence="6">
    <location>
        <begin position="142"/>
        <end position="162"/>
    </location>
</feature>
<protein>
    <submittedName>
        <fullName evidence="8">MFS transporter</fullName>
    </submittedName>
</protein>
<keyword evidence="3 6" id="KW-0812">Transmembrane</keyword>
<keyword evidence="2" id="KW-0813">Transport</keyword>
<feature type="transmembrane region" description="Helical" evidence="6">
    <location>
        <begin position="168"/>
        <end position="191"/>
    </location>
</feature>
<keyword evidence="5 6" id="KW-0472">Membrane</keyword>